<keyword evidence="5 9" id="KW-0812">Transmembrane</keyword>
<keyword evidence="10" id="KW-0282">Flagellum</keyword>
<evidence type="ECO:0000313" key="11">
    <source>
        <dbReference type="Proteomes" id="UP001165679"/>
    </source>
</evidence>
<dbReference type="NCBIfam" id="TIGR01402">
    <property type="entry name" value="fliQ"/>
    <property type="match status" value="1"/>
</dbReference>
<dbReference type="Proteomes" id="UP001165679">
    <property type="component" value="Unassembled WGS sequence"/>
</dbReference>
<keyword evidence="7 9" id="KW-0472">Membrane</keyword>
<evidence type="ECO:0000256" key="1">
    <source>
        <dbReference type="ARBA" id="ARBA00004651"/>
    </source>
</evidence>
<reference evidence="10" key="1">
    <citation type="submission" date="2022-09" db="EMBL/GenBank/DDBJ databases">
        <title>Rhodovastum sp. nov. RN2-1 isolated from soil in Seongnam, South Korea.</title>
        <authorList>
            <person name="Le N.T."/>
        </authorList>
    </citation>
    <scope>NUCLEOTIDE SEQUENCE</scope>
    <source>
        <strain evidence="10">RN2-1</strain>
    </source>
</reference>
<proteinExistence type="inferred from homology"/>
<evidence type="ECO:0000313" key="10">
    <source>
        <dbReference type="EMBL" id="MCW3475097.1"/>
    </source>
</evidence>
<evidence type="ECO:0000256" key="2">
    <source>
        <dbReference type="ARBA" id="ARBA00006156"/>
    </source>
</evidence>
<comment type="similarity">
    <text evidence="2 9">Belongs to the FliQ/MopD/SpaQ family.</text>
</comment>
<evidence type="ECO:0000256" key="6">
    <source>
        <dbReference type="ARBA" id="ARBA00022989"/>
    </source>
</evidence>
<evidence type="ECO:0000256" key="9">
    <source>
        <dbReference type="RuleBase" id="RU364090"/>
    </source>
</evidence>
<comment type="function">
    <text evidence="9">Role in flagellar biosynthesis.</text>
</comment>
<evidence type="ECO:0000256" key="7">
    <source>
        <dbReference type="ARBA" id="ARBA00023136"/>
    </source>
</evidence>
<evidence type="ECO:0000256" key="4">
    <source>
        <dbReference type="ARBA" id="ARBA00022475"/>
    </source>
</evidence>
<protein>
    <recommendedName>
        <fullName evidence="3 9">Flagellar biosynthetic protein FliQ</fullName>
    </recommendedName>
</protein>
<accession>A0AA42CHL2</accession>
<evidence type="ECO:0000256" key="8">
    <source>
        <dbReference type="ARBA" id="ARBA00023143"/>
    </source>
</evidence>
<dbReference type="GO" id="GO:0005886">
    <property type="term" value="C:plasma membrane"/>
    <property type="evidence" value="ECO:0007669"/>
    <property type="project" value="UniProtKB-SubCell"/>
</dbReference>
<dbReference type="AlphaFoldDB" id="A0AA42CHL2"/>
<keyword evidence="6 9" id="KW-1133">Transmembrane helix</keyword>
<comment type="subcellular location">
    <subcellularLocation>
        <location evidence="1 9">Cell membrane</location>
        <topology evidence="1">Multi-pass membrane protein</topology>
    </subcellularLocation>
    <subcellularLocation>
        <location evidence="9">Bacterial flagellum basal body</location>
    </subcellularLocation>
</comment>
<dbReference type="PANTHER" id="PTHR34040">
    <property type="entry name" value="FLAGELLAR BIOSYNTHETIC PROTEIN FLIQ"/>
    <property type="match status" value="1"/>
</dbReference>
<feature type="transmembrane region" description="Helical" evidence="9">
    <location>
        <begin position="50"/>
        <end position="73"/>
    </location>
</feature>
<dbReference type="PIRSF" id="PIRSF004669">
    <property type="entry name" value="FliQ"/>
    <property type="match status" value="1"/>
</dbReference>
<evidence type="ECO:0000256" key="3">
    <source>
        <dbReference type="ARBA" id="ARBA00021718"/>
    </source>
</evidence>
<keyword evidence="11" id="KW-1185">Reference proteome</keyword>
<dbReference type="PANTHER" id="PTHR34040:SF2">
    <property type="entry name" value="FLAGELLAR BIOSYNTHETIC PROTEIN FLIQ"/>
    <property type="match status" value="1"/>
</dbReference>
<keyword evidence="10" id="KW-0969">Cilium</keyword>
<keyword evidence="10" id="KW-0966">Cell projection</keyword>
<dbReference type="RefSeq" id="WP_264713789.1">
    <property type="nucleotide sequence ID" value="NZ_JAPDNT010000006.1"/>
</dbReference>
<comment type="caution">
    <text evidence="10">The sequence shown here is derived from an EMBL/GenBank/DDBJ whole genome shotgun (WGS) entry which is preliminary data.</text>
</comment>
<organism evidence="10 11">
    <name type="scientific">Limobrevibacterium gyesilva</name>
    <dbReference type="NCBI Taxonomy" id="2991712"/>
    <lineage>
        <taxon>Bacteria</taxon>
        <taxon>Pseudomonadati</taxon>
        <taxon>Pseudomonadota</taxon>
        <taxon>Alphaproteobacteria</taxon>
        <taxon>Acetobacterales</taxon>
        <taxon>Acetobacteraceae</taxon>
        <taxon>Limobrevibacterium</taxon>
    </lineage>
</organism>
<dbReference type="GO" id="GO:0009306">
    <property type="term" value="P:protein secretion"/>
    <property type="evidence" value="ECO:0007669"/>
    <property type="project" value="InterPro"/>
</dbReference>
<evidence type="ECO:0000256" key="5">
    <source>
        <dbReference type="ARBA" id="ARBA00022692"/>
    </source>
</evidence>
<sequence length="90" mass="9439">MQDGDVGALLRESMMVVLKLGGPPLATALAVGLVMSLVQAVTQINEQTLAFVPKVLAICGALLVMGPFMLITLTDFAHVVFDRMVVVGGQ</sequence>
<dbReference type="GO" id="GO:0044780">
    <property type="term" value="P:bacterial-type flagellum assembly"/>
    <property type="evidence" value="ECO:0007669"/>
    <property type="project" value="InterPro"/>
</dbReference>
<keyword evidence="8 9" id="KW-0975">Bacterial flagellum</keyword>
<dbReference type="InterPro" id="IPR002191">
    <property type="entry name" value="Bac_export_3"/>
</dbReference>
<dbReference type="GO" id="GO:0009425">
    <property type="term" value="C:bacterial-type flagellum basal body"/>
    <property type="evidence" value="ECO:0007669"/>
    <property type="project" value="UniProtKB-SubCell"/>
</dbReference>
<dbReference type="Pfam" id="PF01313">
    <property type="entry name" value="Bac_export_3"/>
    <property type="match status" value="1"/>
</dbReference>
<dbReference type="PRINTS" id="PR00952">
    <property type="entry name" value="TYPE3IMQPROT"/>
</dbReference>
<keyword evidence="4 9" id="KW-1003">Cell membrane</keyword>
<dbReference type="EMBL" id="JAPDNT010000006">
    <property type="protein sequence ID" value="MCW3475097.1"/>
    <property type="molecule type" value="Genomic_DNA"/>
</dbReference>
<feature type="transmembrane region" description="Helical" evidence="9">
    <location>
        <begin position="20"/>
        <end position="38"/>
    </location>
</feature>
<dbReference type="InterPro" id="IPR006305">
    <property type="entry name" value="FliQ"/>
</dbReference>
<name>A0AA42CHL2_9PROT</name>
<reference evidence="10" key="2">
    <citation type="submission" date="2022-10" db="EMBL/GenBank/DDBJ databases">
        <authorList>
            <person name="Trinh H.N."/>
        </authorList>
    </citation>
    <scope>NUCLEOTIDE SEQUENCE</scope>
    <source>
        <strain evidence="10">RN2-1</strain>
    </source>
</reference>
<gene>
    <name evidence="9 10" type="primary">fliQ</name>
    <name evidence="10" type="ORF">OL599_10995</name>
</gene>